<evidence type="ECO:0000313" key="1">
    <source>
        <dbReference type="EMBL" id="KAF2792318.1"/>
    </source>
</evidence>
<reference evidence="1" key="1">
    <citation type="journal article" date="2020" name="Stud. Mycol.">
        <title>101 Dothideomycetes genomes: a test case for predicting lifestyles and emergence of pathogens.</title>
        <authorList>
            <person name="Haridas S."/>
            <person name="Albert R."/>
            <person name="Binder M."/>
            <person name="Bloem J."/>
            <person name="Labutti K."/>
            <person name="Salamov A."/>
            <person name="Andreopoulos B."/>
            <person name="Baker S."/>
            <person name="Barry K."/>
            <person name="Bills G."/>
            <person name="Bluhm B."/>
            <person name="Cannon C."/>
            <person name="Castanera R."/>
            <person name="Culley D."/>
            <person name="Daum C."/>
            <person name="Ezra D."/>
            <person name="Gonzalez J."/>
            <person name="Henrissat B."/>
            <person name="Kuo A."/>
            <person name="Liang C."/>
            <person name="Lipzen A."/>
            <person name="Lutzoni F."/>
            <person name="Magnuson J."/>
            <person name="Mondo S."/>
            <person name="Nolan M."/>
            <person name="Ohm R."/>
            <person name="Pangilinan J."/>
            <person name="Park H.-J."/>
            <person name="Ramirez L."/>
            <person name="Alfaro M."/>
            <person name="Sun H."/>
            <person name="Tritt A."/>
            <person name="Yoshinaga Y."/>
            <person name="Zwiers L.-H."/>
            <person name="Turgeon B."/>
            <person name="Goodwin S."/>
            <person name="Spatafora J."/>
            <person name="Crous P."/>
            <person name="Grigoriev I."/>
        </authorList>
    </citation>
    <scope>NUCLEOTIDE SEQUENCE</scope>
    <source>
        <strain evidence="1">CBS 109.77</strain>
    </source>
</reference>
<name>A0A6A6X7Q6_9PLEO</name>
<proteinExistence type="predicted"/>
<dbReference type="EMBL" id="MU001975">
    <property type="protein sequence ID" value="KAF2792318.1"/>
    <property type="molecule type" value="Genomic_DNA"/>
</dbReference>
<evidence type="ECO:0000313" key="2">
    <source>
        <dbReference type="Proteomes" id="UP000799757"/>
    </source>
</evidence>
<protein>
    <submittedName>
        <fullName evidence="1">Uncharacterized protein</fullName>
    </submittedName>
</protein>
<sequence length="68" mass="7829">MAIREKAMVVVERLSWISESLEELITSDAALGVLTFDRRAFSEIATRHLSTPDLRADVQYILRVRRIL</sequence>
<dbReference type="Proteomes" id="UP000799757">
    <property type="component" value="Unassembled WGS sequence"/>
</dbReference>
<dbReference type="AlphaFoldDB" id="A0A6A6X7Q6"/>
<keyword evidence="2" id="KW-1185">Reference proteome</keyword>
<organism evidence="1 2">
    <name type="scientific">Melanomma pulvis-pyrius CBS 109.77</name>
    <dbReference type="NCBI Taxonomy" id="1314802"/>
    <lineage>
        <taxon>Eukaryota</taxon>
        <taxon>Fungi</taxon>
        <taxon>Dikarya</taxon>
        <taxon>Ascomycota</taxon>
        <taxon>Pezizomycotina</taxon>
        <taxon>Dothideomycetes</taxon>
        <taxon>Pleosporomycetidae</taxon>
        <taxon>Pleosporales</taxon>
        <taxon>Melanommataceae</taxon>
        <taxon>Melanomma</taxon>
    </lineage>
</organism>
<accession>A0A6A6X7Q6</accession>
<gene>
    <name evidence="1" type="ORF">K505DRAFT_54879</name>
</gene>